<protein>
    <recommendedName>
        <fullName evidence="11 12">Endo-1,4-beta-xylanase</fullName>
        <ecNumber evidence="11 12">3.2.1.8</ecNumber>
    </recommendedName>
</protein>
<evidence type="ECO:0000256" key="11">
    <source>
        <dbReference type="PROSITE-ProRule" id="PRU01097"/>
    </source>
</evidence>
<feature type="domain" description="GH11" evidence="14">
    <location>
        <begin position="19"/>
        <end position="209"/>
    </location>
</feature>
<dbReference type="InterPro" id="IPR018208">
    <property type="entry name" value="GH11_AS_1"/>
</dbReference>
<dbReference type="InterPro" id="IPR001137">
    <property type="entry name" value="Glyco_hydro_11"/>
</dbReference>
<dbReference type="EC" id="3.2.1.8" evidence="11 12"/>
<comment type="pathway">
    <text evidence="3 11 12">Glycan degradation; xylan degradation.</text>
</comment>
<evidence type="ECO:0000256" key="9">
    <source>
        <dbReference type="ARBA" id="ARBA00023295"/>
    </source>
</evidence>
<dbReference type="AlphaFoldDB" id="W8DXL0"/>
<evidence type="ECO:0000256" key="5">
    <source>
        <dbReference type="ARBA" id="ARBA00022651"/>
    </source>
</evidence>
<evidence type="ECO:0000256" key="6">
    <source>
        <dbReference type="ARBA" id="ARBA00022729"/>
    </source>
</evidence>
<keyword evidence="8 11" id="KW-0119">Carbohydrate metabolism</keyword>
<dbReference type="Gene3D" id="2.60.120.180">
    <property type="match status" value="1"/>
</dbReference>
<evidence type="ECO:0000256" key="1">
    <source>
        <dbReference type="ARBA" id="ARBA00000681"/>
    </source>
</evidence>
<dbReference type="InterPro" id="IPR013319">
    <property type="entry name" value="GH11/12"/>
</dbReference>
<dbReference type="GO" id="GO:0031176">
    <property type="term" value="F:endo-1,4-beta-xylanase activity"/>
    <property type="evidence" value="ECO:0007669"/>
    <property type="project" value="UniProtKB-UniRule"/>
</dbReference>
<keyword evidence="7 11" id="KW-0378">Hydrolase</keyword>
<dbReference type="PROSITE" id="PS51761">
    <property type="entry name" value="GH11_3"/>
    <property type="match status" value="1"/>
</dbReference>
<dbReference type="EMBL" id="KF866132">
    <property type="protein sequence ID" value="AHI42057.1"/>
    <property type="molecule type" value="Genomic_DNA"/>
</dbReference>
<feature type="signal peptide" evidence="13">
    <location>
        <begin position="1"/>
        <end position="16"/>
    </location>
</feature>
<comment type="similarity">
    <text evidence="4 11 12">Belongs to the glycosyl hydrolase 11 (cellulase G) family.</text>
</comment>
<dbReference type="SUPFAM" id="SSF49899">
    <property type="entry name" value="Concanavalin A-like lectins/glucanases"/>
    <property type="match status" value="1"/>
</dbReference>
<feature type="chain" id="PRO_5004910625" description="Endo-1,4-beta-xylanase" evidence="13">
    <location>
        <begin position="17"/>
        <end position="209"/>
    </location>
</feature>
<comment type="function">
    <text evidence="2">Endo-1,4-beta-xylanase involved in the hydrolysis of xylan, a major structural heterogeneous polysaccharide found in plant biomass representing the second most abundant polysaccharide in the biosphere, after cellulose.</text>
</comment>
<dbReference type="InterPro" id="IPR033123">
    <property type="entry name" value="GH11_dom"/>
</dbReference>
<sequence length="209" mass="22224">MKVTAAFAGLLATVLAAPAADSALVERASGINYVQNYNGNLGDFTYNESAGTYSMYWENGVNGDFVVGLGWSTGAARSITYSANYNAASSGSYLSVYGWINSPQAEYYIVENYGDYNPCSGAQSLGTLTSDGGTYQVCTDTRYNQPSITGTSTFTQFFSVRQSKRSSGTVTTGNHFNFWAQHGFGNSYNFQVMAVEAFSGAGSATVTVS</sequence>
<dbReference type="InterPro" id="IPR013320">
    <property type="entry name" value="ConA-like_dom_sf"/>
</dbReference>
<evidence type="ECO:0000256" key="2">
    <source>
        <dbReference type="ARBA" id="ARBA00002059"/>
    </source>
</evidence>
<dbReference type="FunFam" id="2.60.120.180:FF:000002">
    <property type="entry name" value="Endo-1,4-beta-xylanase A"/>
    <property type="match status" value="1"/>
</dbReference>
<evidence type="ECO:0000256" key="8">
    <source>
        <dbReference type="ARBA" id="ARBA00023277"/>
    </source>
</evidence>
<feature type="active site" description="Nucleophile" evidence="11">
    <location>
        <position position="106"/>
    </location>
</feature>
<evidence type="ECO:0000256" key="10">
    <source>
        <dbReference type="ARBA" id="ARBA00023326"/>
    </source>
</evidence>
<proteinExistence type="inferred from homology"/>
<evidence type="ECO:0000256" key="3">
    <source>
        <dbReference type="ARBA" id="ARBA00004851"/>
    </source>
</evidence>
<dbReference type="Pfam" id="PF00457">
    <property type="entry name" value="Glyco_hydro_11"/>
    <property type="match status" value="1"/>
</dbReference>
<dbReference type="PROSITE" id="PS00776">
    <property type="entry name" value="GH11_1"/>
    <property type="match status" value="1"/>
</dbReference>
<accession>W8DXL0</accession>
<dbReference type="PANTHER" id="PTHR46828">
    <property type="entry name" value="ENDO-1,4-BETA-XYLANASE A-RELATED"/>
    <property type="match status" value="1"/>
</dbReference>
<gene>
    <name evidence="15" type="primary">xynF</name>
</gene>
<dbReference type="PANTHER" id="PTHR46828:SF2">
    <property type="entry name" value="ENDO-1,4-BETA-XYLANASE A-RELATED"/>
    <property type="match status" value="1"/>
</dbReference>
<evidence type="ECO:0000256" key="7">
    <source>
        <dbReference type="ARBA" id="ARBA00022801"/>
    </source>
</evidence>
<name>W8DXL0_9EURO</name>
<feature type="active site" description="Proton donor" evidence="11">
    <location>
        <position position="196"/>
    </location>
</feature>
<comment type="catalytic activity">
    <reaction evidence="1 11 12">
        <text>Endohydrolysis of (1-&gt;4)-beta-D-xylosidic linkages in xylans.</text>
        <dbReference type="EC" id="3.2.1.8"/>
    </reaction>
</comment>
<organism evidence="15">
    <name type="scientific">Talaromyces versatilis</name>
    <dbReference type="NCBI Taxonomy" id="1428346"/>
    <lineage>
        <taxon>Eukaryota</taxon>
        <taxon>Fungi</taxon>
        <taxon>Dikarya</taxon>
        <taxon>Ascomycota</taxon>
        <taxon>Pezizomycotina</taxon>
        <taxon>Eurotiomycetes</taxon>
        <taxon>Eurotiomycetidae</taxon>
        <taxon>Eurotiales</taxon>
        <taxon>Trichocomaceae</taxon>
        <taxon>Talaromyces</taxon>
    </lineage>
</organism>
<dbReference type="GO" id="GO:0045493">
    <property type="term" value="P:xylan catabolic process"/>
    <property type="evidence" value="ECO:0007669"/>
    <property type="project" value="UniProtKB-UniRule"/>
</dbReference>
<keyword evidence="5 11" id="KW-0858">Xylan degradation</keyword>
<keyword evidence="6 13" id="KW-0732">Signal</keyword>
<evidence type="ECO:0000313" key="15">
    <source>
        <dbReference type="EMBL" id="AHI42057.1"/>
    </source>
</evidence>
<evidence type="ECO:0000256" key="13">
    <source>
        <dbReference type="SAM" id="SignalP"/>
    </source>
</evidence>
<evidence type="ECO:0000259" key="14">
    <source>
        <dbReference type="PROSITE" id="PS51761"/>
    </source>
</evidence>
<keyword evidence="10 11" id="KW-0624">Polysaccharide degradation</keyword>
<keyword evidence="9 11" id="KW-0326">Glycosidase</keyword>
<dbReference type="PRINTS" id="PR00911">
    <property type="entry name" value="GLHYDRLASE11"/>
</dbReference>
<dbReference type="UniPathway" id="UPA00114"/>
<evidence type="ECO:0000256" key="12">
    <source>
        <dbReference type="RuleBase" id="RU362015"/>
    </source>
</evidence>
<evidence type="ECO:0000256" key="4">
    <source>
        <dbReference type="ARBA" id="ARBA00007792"/>
    </source>
</evidence>
<reference evidence="15" key="1">
    <citation type="journal article" date="2014" name="Appl. Microbiol. Biotechnol.">
        <title>Four GH11 xylanases from the xylanolytic fungus Talaromyces versatilis act differently on (arabino)xylans.</title>
        <authorList>
            <person name="Lafond M."/>
            <person name="Guais O."/>
            <person name="Maestracci M."/>
            <person name="Bonnin E."/>
            <person name="Giardina T."/>
        </authorList>
    </citation>
    <scope>NUCLEOTIDE SEQUENCE</scope>
    <source>
        <strain evidence="15">8/403</strain>
    </source>
</reference>